<dbReference type="InterPro" id="IPR036175">
    <property type="entry name" value="Sec23/24_helical_dom_sf"/>
</dbReference>
<feature type="region of interest" description="Disordered" evidence="4">
    <location>
        <begin position="1"/>
        <end position="46"/>
    </location>
</feature>
<proteinExistence type="inferred from homology"/>
<dbReference type="OrthoDB" id="49016at2759"/>
<dbReference type="Pfam" id="PF08033">
    <property type="entry name" value="Sec23_BS"/>
    <property type="match status" value="1"/>
</dbReference>
<feature type="domain" description="Gelsolin-like" evidence="5">
    <location>
        <begin position="740"/>
        <end position="792"/>
    </location>
</feature>
<dbReference type="InterPro" id="IPR036174">
    <property type="entry name" value="Znf_Sec23_Sec24_sf"/>
</dbReference>
<dbReference type="PANTHER" id="PTHR13803">
    <property type="entry name" value="SEC24-RELATED PROTEIN"/>
    <property type="match status" value="1"/>
</dbReference>
<dbReference type="InterPro" id="IPR007123">
    <property type="entry name" value="Gelsolin-like_dom"/>
</dbReference>
<dbReference type="Gene3D" id="3.40.20.10">
    <property type="entry name" value="Severin"/>
    <property type="match status" value="1"/>
</dbReference>
<dbReference type="GO" id="GO:0000149">
    <property type="term" value="F:SNARE binding"/>
    <property type="evidence" value="ECO:0007669"/>
    <property type="project" value="TreeGrafter"/>
</dbReference>
<dbReference type="Pfam" id="PF04815">
    <property type="entry name" value="Sec23_helical"/>
    <property type="match status" value="1"/>
</dbReference>
<dbReference type="SUPFAM" id="SSF82919">
    <property type="entry name" value="Zn-finger domain of Sec23/24"/>
    <property type="match status" value="1"/>
</dbReference>
<evidence type="ECO:0008006" key="12">
    <source>
        <dbReference type="Google" id="ProtNLM"/>
    </source>
</evidence>
<dbReference type="HOGENOM" id="CLU_004589_1_0_1"/>
<dbReference type="Gene3D" id="3.40.50.410">
    <property type="entry name" value="von Willebrand factor, type A domain"/>
    <property type="match status" value="1"/>
</dbReference>
<reference evidence="10 11" key="1">
    <citation type="submission" date="2014-04" db="EMBL/GenBank/DDBJ databases">
        <authorList>
            <consortium name="DOE Joint Genome Institute"/>
            <person name="Kuo A."/>
            <person name="Girlanda M."/>
            <person name="Perotto S."/>
            <person name="Kohler A."/>
            <person name="Nagy L.G."/>
            <person name="Floudas D."/>
            <person name="Copeland A."/>
            <person name="Barry K.W."/>
            <person name="Cichocki N."/>
            <person name="Veneault-Fourrey C."/>
            <person name="LaButti K."/>
            <person name="Lindquist E.A."/>
            <person name="Lipzen A."/>
            <person name="Lundell T."/>
            <person name="Morin E."/>
            <person name="Murat C."/>
            <person name="Sun H."/>
            <person name="Tunlid A."/>
            <person name="Henrissat B."/>
            <person name="Grigoriev I.V."/>
            <person name="Hibbett D.S."/>
            <person name="Martin F."/>
            <person name="Nordberg H.P."/>
            <person name="Cantor M.N."/>
            <person name="Hua S.X."/>
        </authorList>
    </citation>
    <scope>NUCLEOTIDE SEQUENCE [LARGE SCALE GENOMIC DNA]</scope>
    <source>
        <strain evidence="10 11">MUT 4182</strain>
    </source>
</reference>
<dbReference type="Pfam" id="PF04810">
    <property type="entry name" value="zf-Sec23_Sec24"/>
    <property type="match status" value="1"/>
</dbReference>
<dbReference type="GO" id="GO:0008270">
    <property type="term" value="F:zinc ion binding"/>
    <property type="evidence" value="ECO:0007669"/>
    <property type="project" value="InterPro"/>
</dbReference>
<dbReference type="Pfam" id="PF00626">
    <property type="entry name" value="Gelsolin"/>
    <property type="match status" value="1"/>
</dbReference>
<dbReference type="GO" id="GO:0006886">
    <property type="term" value="P:intracellular protein transport"/>
    <property type="evidence" value="ECO:0007669"/>
    <property type="project" value="InterPro"/>
</dbReference>
<reference evidence="11" key="2">
    <citation type="submission" date="2015-01" db="EMBL/GenBank/DDBJ databases">
        <title>Evolutionary Origins and Diversification of the Mycorrhizal Mutualists.</title>
        <authorList>
            <consortium name="DOE Joint Genome Institute"/>
            <consortium name="Mycorrhizal Genomics Consortium"/>
            <person name="Kohler A."/>
            <person name="Kuo A."/>
            <person name="Nagy L.G."/>
            <person name="Floudas D."/>
            <person name="Copeland A."/>
            <person name="Barry K.W."/>
            <person name="Cichocki N."/>
            <person name="Veneault-Fourrey C."/>
            <person name="LaButti K."/>
            <person name="Lindquist E.A."/>
            <person name="Lipzen A."/>
            <person name="Lundell T."/>
            <person name="Morin E."/>
            <person name="Murat C."/>
            <person name="Riley R."/>
            <person name="Ohm R."/>
            <person name="Sun H."/>
            <person name="Tunlid A."/>
            <person name="Henrissat B."/>
            <person name="Grigoriev I.V."/>
            <person name="Hibbett D.S."/>
            <person name="Martin F."/>
        </authorList>
    </citation>
    <scope>NUCLEOTIDE SEQUENCE [LARGE SCALE GENOMIC DNA]</scope>
    <source>
        <strain evidence="11">MUT 4182</strain>
    </source>
</reference>
<feature type="domain" description="Sec23/Sec24 beta-sandwich" evidence="9">
    <location>
        <begin position="490"/>
        <end position="574"/>
    </location>
</feature>
<dbReference type="SUPFAM" id="SSF53300">
    <property type="entry name" value="vWA-like"/>
    <property type="match status" value="1"/>
</dbReference>
<evidence type="ECO:0000256" key="1">
    <source>
        <dbReference type="ARBA" id="ARBA00008334"/>
    </source>
</evidence>
<feature type="domain" description="Sec23/Sec24 helical" evidence="8">
    <location>
        <begin position="588"/>
        <end position="700"/>
    </location>
</feature>
<name>A0A0C3LV40_9AGAM</name>
<dbReference type="InterPro" id="IPR050550">
    <property type="entry name" value="SEC23_SEC24_subfamily"/>
</dbReference>
<evidence type="ECO:0000256" key="2">
    <source>
        <dbReference type="ARBA" id="ARBA00022448"/>
    </source>
</evidence>
<evidence type="ECO:0000256" key="4">
    <source>
        <dbReference type="SAM" id="MobiDB-lite"/>
    </source>
</evidence>
<evidence type="ECO:0000313" key="10">
    <source>
        <dbReference type="EMBL" id="KIO25257.1"/>
    </source>
</evidence>
<dbReference type="InterPro" id="IPR029006">
    <property type="entry name" value="ADF-H/Gelsolin-like_dom_sf"/>
</dbReference>
<dbReference type="SUPFAM" id="SSF82754">
    <property type="entry name" value="C-terminal, gelsolin-like domain of Sec23/24"/>
    <property type="match status" value="1"/>
</dbReference>
<dbReference type="STRING" id="1051891.A0A0C3LV40"/>
<dbReference type="InterPro" id="IPR012990">
    <property type="entry name" value="Beta-sandwich_Sec23_24"/>
</dbReference>
<sequence length="886" mass="98046">MATSRPPTGQGISQPPHSAGKRFKGLRSVLDPSQIPSPASNFWSDQRRWQDRPYNTTTDVEIEIPLAGTDCIYEDQGNSTPRFLRMSTYAMPCTHDLAETCNIPLGFVLQPFADQPPEEQPVPLATFNDQPPPRCDHCGGYINPSVAWSASGQSWVCNLCETSNPVPSEYFSPLDFNGRRMDHNSRPELNFGTVDFAAPSKYNAPQPLPRLLPSFVPTPDSTSRRKSLSSPPDLRDPTPLRTLFVIDVSSTSVHRGLLPTFCESIRVALYGGSPNEVNTGLFNAELNPAMKVGFMTFNESLQFYELSPDQTQPGMLVISDVEEVFVPTRERIFVDPQECREIIETLLDAIPRMFAHVIAPSSALCAALQGSLASLSRTGGQVVACTASHPNFGPGILTPRSEGDLWGTPQEHKLWEPQEVVWRDLAEECAESGVGVNLWVFPDRWADLGSIGSICNTTGGDLHFHPRFQIDRDIHVLQSEIARTLRRTTAYNCSVRTRCSNGLHVSSYISLIHQPTADTLTVGTISADLAIGAKLEHVGNGINDDQRKNVHIQAAVLYTTVEGERRVRVCNIGVRPSTMAGNVFRWGDQDTGVCLMAKEAALTMSRKMLPEIREDLTQRFVDLLVGYRKNCAASTAPSQARFESPTLLRILLILPESYKLLPVFGGAILKTQALKGGPVSSDSRATSRHRILSSGVSSLMSYLYPRTVAVHDLRSSIAFPDPRTGRLSLPAPMPNSYLWMEPDGAYLMDNGFVTILWLGSSVSPQILLDLFGTDDLAALGPRISRLPVLQTQLSIQVRNLIAHEETLRGGRVAPFLVARQNMDGAELEFGNMLVEDENNDMMSYVDFLCHLHRQISDKVCFIHVGQDLRYSDRVYPQLTAAQQTWW</sequence>
<evidence type="ECO:0000259" key="8">
    <source>
        <dbReference type="Pfam" id="PF04815"/>
    </source>
</evidence>
<organism evidence="10 11">
    <name type="scientific">Tulasnella calospora MUT 4182</name>
    <dbReference type="NCBI Taxonomy" id="1051891"/>
    <lineage>
        <taxon>Eukaryota</taxon>
        <taxon>Fungi</taxon>
        <taxon>Dikarya</taxon>
        <taxon>Basidiomycota</taxon>
        <taxon>Agaricomycotina</taxon>
        <taxon>Agaricomycetes</taxon>
        <taxon>Cantharellales</taxon>
        <taxon>Tulasnellaceae</taxon>
        <taxon>Tulasnella</taxon>
    </lineage>
</organism>
<evidence type="ECO:0000256" key="3">
    <source>
        <dbReference type="ARBA" id="ARBA00022927"/>
    </source>
</evidence>
<dbReference type="GO" id="GO:0090110">
    <property type="term" value="P:COPII-coated vesicle cargo loading"/>
    <property type="evidence" value="ECO:0007669"/>
    <property type="project" value="TreeGrafter"/>
</dbReference>
<dbReference type="SUPFAM" id="SSF81995">
    <property type="entry name" value="beta-sandwich domain of Sec23/24"/>
    <property type="match status" value="1"/>
</dbReference>
<dbReference type="Proteomes" id="UP000054248">
    <property type="component" value="Unassembled WGS sequence"/>
</dbReference>
<dbReference type="Pfam" id="PF04811">
    <property type="entry name" value="Sec23_trunk"/>
    <property type="match status" value="1"/>
</dbReference>
<dbReference type="GO" id="GO:0070971">
    <property type="term" value="C:endoplasmic reticulum exit site"/>
    <property type="evidence" value="ECO:0007669"/>
    <property type="project" value="TreeGrafter"/>
</dbReference>
<dbReference type="InterPro" id="IPR036180">
    <property type="entry name" value="Gelsolin-like_dom_sf"/>
</dbReference>
<evidence type="ECO:0000259" key="6">
    <source>
        <dbReference type="Pfam" id="PF04810"/>
    </source>
</evidence>
<dbReference type="AlphaFoldDB" id="A0A0C3LV40"/>
<keyword evidence="11" id="KW-1185">Reference proteome</keyword>
<dbReference type="Gene3D" id="1.20.120.730">
    <property type="entry name" value="Sec23/Sec24 helical domain"/>
    <property type="match status" value="1"/>
</dbReference>
<keyword evidence="2" id="KW-0813">Transport</keyword>
<feature type="region of interest" description="Disordered" evidence="4">
    <location>
        <begin position="208"/>
        <end position="235"/>
    </location>
</feature>
<evidence type="ECO:0000313" key="11">
    <source>
        <dbReference type="Proteomes" id="UP000054248"/>
    </source>
</evidence>
<comment type="similarity">
    <text evidence="1">Belongs to the SEC23/SEC24 family. SEC24 subfamily.</text>
</comment>
<dbReference type="EMBL" id="KN823045">
    <property type="protein sequence ID" value="KIO25257.1"/>
    <property type="molecule type" value="Genomic_DNA"/>
</dbReference>
<dbReference type="InterPro" id="IPR006900">
    <property type="entry name" value="Sec23/24_helical_dom"/>
</dbReference>
<feature type="domain" description="Zinc finger Sec23/Sec24-type" evidence="6">
    <location>
        <begin position="132"/>
        <end position="170"/>
    </location>
</feature>
<dbReference type="InterPro" id="IPR006895">
    <property type="entry name" value="Znf_Sec23_Sec24"/>
</dbReference>
<dbReference type="InterPro" id="IPR006896">
    <property type="entry name" value="Sec23/24_trunk_dom"/>
</dbReference>
<protein>
    <recommendedName>
        <fullName evidence="12">Protein transport protein SEC23</fullName>
    </recommendedName>
</protein>
<evidence type="ECO:0000259" key="7">
    <source>
        <dbReference type="Pfam" id="PF04811"/>
    </source>
</evidence>
<dbReference type="GO" id="GO:0030127">
    <property type="term" value="C:COPII vesicle coat"/>
    <property type="evidence" value="ECO:0007669"/>
    <property type="project" value="InterPro"/>
</dbReference>
<dbReference type="PANTHER" id="PTHR13803:SF4">
    <property type="entry name" value="SECRETORY 24CD, ISOFORM C"/>
    <property type="match status" value="1"/>
</dbReference>
<feature type="compositionally biased region" description="Polar residues" evidence="4">
    <location>
        <begin position="34"/>
        <end position="44"/>
    </location>
</feature>
<dbReference type="Gene3D" id="2.60.40.1670">
    <property type="entry name" value="beta-sandwich domain of Sec23/24"/>
    <property type="match status" value="1"/>
</dbReference>
<keyword evidence="3" id="KW-0653">Protein transport</keyword>
<gene>
    <name evidence="10" type="ORF">M407DRAFT_75922</name>
</gene>
<evidence type="ECO:0000259" key="9">
    <source>
        <dbReference type="Pfam" id="PF08033"/>
    </source>
</evidence>
<accession>A0A0C3LV40</accession>
<evidence type="ECO:0000259" key="5">
    <source>
        <dbReference type="Pfam" id="PF00626"/>
    </source>
</evidence>
<feature type="domain" description="Sec23/Sec24 trunk" evidence="7">
    <location>
        <begin position="237"/>
        <end position="484"/>
    </location>
</feature>
<feature type="compositionally biased region" description="Polar residues" evidence="4">
    <location>
        <begin position="1"/>
        <end position="16"/>
    </location>
</feature>
<dbReference type="Gene3D" id="2.30.30.380">
    <property type="entry name" value="Zn-finger domain of Sec23/24"/>
    <property type="match status" value="1"/>
</dbReference>
<dbReference type="InterPro" id="IPR036465">
    <property type="entry name" value="vWFA_dom_sf"/>
</dbReference>
<dbReference type="SUPFAM" id="SSF81811">
    <property type="entry name" value="Helical domain of Sec23/24"/>
    <property type="match status" value="1"/>
</dbReference>